<name>A0A7H1N0Q7_9PROT</name>
<proteinExistence type="predicted"/>
<protein>
    <submittedName>
        <fullName evidence="2">DsbA family oxidoreductase</fullName>
    </submittedName>
</protein>
<dbReference type="CDD" id="cd03024">
    <property type="entry name" value="DsbA_FrnE"/>
    <property type="match status" value="1"/>
</dbReference>
<dbReference type="Pfam" id="PF01323">
    <property type="entry name" value="DSBA"/>
    <property type="match status" value="1"/>
</dbReference>
<accession>A0A7H1N0Q7</accession>
<evidence type="ECO:0000259" key="1">
    <source>
        <dbReference type="Pfam" id="PF01323"/>
    </source>
</evidence>
<keyword evidence="3" id="KW-1185">Reference proteome</keyword>
<evidence type="ECO:0000313" key="3">
    <source>
        <dbReference type="Proteomes" id="UP000516369"/>
    </source>
</evidence>
<dbReference type="InterPro" id="IPR036249">
    <property type="entry name" value="Thioredoxin-like_sf"/>
</dbReference>
<dbReference type="EMBL" id="CP053923">
    <property type="protein sequence ID" value="QNT69293.1"/>
    <property type="molecule type" value="Genomic_DNA"/>
</dbReference>
<dbReference type="Gene3D" id="3.40.30.10">
    <property type="entry name" value="Glutaredoxin"/>
    <property type="match status" value="1"/>
</dbReference>
<evidence type="ECO:0000313" key="2">
    <source>
        <dbReference type="EMBL" id="QNT69293.1"/>
    </source>
</evidence>
<feature type="domain" description="DSBA-like thioredoxin" evidence="1">
    <location>
        <begin position="6"/>
        <end position="203"/>
    </location>
</feature>
<dbReference type="PANTHER" id="PTHR13887">
    <property type="entry name" value="GLUTATHIONE S-TRANSFERASE KAPPA"/>
    <property type="match status" value="1"/>
</dbReference>
<dbReference type="Proteomes" id="UP000516369">
    <property type="component" value="Chromosome"/>
</dbReference>
<gene>
    <name evidence="2" type="ORF">HQ394_08120</name>
</gene>
<dbReference type="SUPFAM" id="SSF52833">
    <property type="entry name" value="Thioredoxin-like"/>
    <property type="match status" value="1"/>
</dbReference>
<reference evidence="2 3" key="1">
    <citation type="submission" date="2020-05" db="EMBL/GenBank/DDBJ databases">
        <title>Complete closed genome sequence of Defluviicoccus vanus.</title>
        <authorList>
            <person name="Bessarab I."/>
            <person name="Arumugam K."/>
            <person name="Maszenan A.M."/>
            <person name="Seviour R.J."/>
            <person name="Williams R.B."/>
        </authorList>
    </citation>
    <scope>NUCLEOTIDE SEQUENCE [LARGE SCALE GENOMIC DNA]</scope>
    <source>
        <strain evidence="2 3">Ben 114</strain>
    </source>
</reference>
<organism evidence="2 3">
    <name type="scientific">Defluviicoccus vanus</name>
    <dbReference type="NCBI Taxonomy" id="111831"/>
    <lineage>
        <taxon>Bacteria</taxon>
        <taxon>Pseudomonadati</taxon>
        <taxon>Pseudomonadota</taxon>
        <taxon>Alphaproteobacteria</taxon>
        <taxon>Rhodospirillales</taxon>
        <taxon>Rhodospirillaceae</taxon>
        <taxon>Defluviicoccus</taxon>
    </lineage>
</organism>
<dbReference type="PANTHER" id="PTHR13887:SF41">
    <property type="entry name" value="THIOREDOXIN SUPERFAMILY PROTEIN"/>
    <property type="match status" value="1"/>
</dbReference>
<dbReference type="AlphaFoldDB" id="A0A7H1N0Q7"/>
<dbReference type="KEGG" id="dvn:HQ394_08120"/>
<sequence>MRKVRIEMIYDPSCPWCYIGKRQLDHAVASRPQLCVEISRWPFILNPDVPRTGVDRRNYLCRKYGSEARLRRMHEAIHDVGRAIGLNFAFDAIHWTPNTMLAHRFLLLAEKHGRGDPAMEAVFAAYFQQGRDIGDPLVLNSIGRDLGLDPHSVRNFLNSQADRERVIAANQRAQRLGINGVPTFVFDGKLIICGAQEPYPLARMLDAAAQITAVFDLLPGQPMPLRVSPPPEGSFI</sequence>
<dbReference type="RefSeq" id="WP_190262797.1">
    <property type="nucleotide sequence ID" value="NZ_CP053923.1"/>
</dbReference>
<dbReference type="InterPro" id="IPR001853">
    <property type="entry name" value="DSBA-like_thioredoxin_dom"/>
</dbReference>
<dbReference type="GO" id="GO:0016491">
    <property type="term" value="F:oxidoreductase activity"/>
    <property type="evidence" value="ECO:0007669"/>
    <property type="project" value="InterPro"/>
</dbReference>